<organism evidence="19 20">
    <name type="scientific">Bordetella genomosp. 10</name>
    <dbReference type="NCBI Taxonomy" id="1416804"/>
    <lineage>
        <taxon>Bacteria</taxon>
        <taxon>Pseudomonadati</taxon>
        <taxon>Pseudomonadota</taxon>
        <taxon>Betaproteobacteria</taxon>
        <taxon>Burkholderiales</taxon>
        <taxon>Alcaligenaceae</taxon>
        <taxon>Bordetella</taxon>
    </lineage>
</organism>
<keyword evidence="8" id="KW-0408">Iron</keyword>
<dbReference type="Gene3D" id="2.170.130.10">
    <property type="entry name" value="TonB-dependent receptor, plug domain"/>
    <property type="match status" value="1"/>
</dbReference>
<dbReference type="InterPro" id="IPR039426">
    <property type="entry name" value="TonB-dep_rcpt-like"/>
</dbReference>
<evidence type="ECO:0000256" key="10">
    <source>
        <dbReference type="ARBA" id="ARBA00023077"/>
    </source>
</evidence>
<keyword evidence="6 14" id="KW-0812">Transmembrane</keyword>
<dbReference type="OrthoDB" id="5346107at2"/>
<keyword evidence="9" id="KW-0406">Ion transport</keyword>
<dbReference type="Pfam" id="PF00593">
    <property type="entry name" value="TonB_dep_Rec_b-barrel"/>
    <property type="match status" value="1"/>
</dbReference>
<evidence type="ECO:0000256" key="3">
    <source>
        <dbReference type="ARBA" id="ARBA00022448"/>
    </source>
</evidence>
<dbReference type="InterPro" id="IPR037066">
    <property type="entry name" value="Plug_dom_sf"/>
</dbReference>
<dbReference type="Proteomes" id="UP000216020">
    <property type="component" value="Unassembled WGS sequence"/>
</dbReference>
<evidence type="ECO:0000256" key="5">
    <source>
        <dbReference type="ARBA" id="ARBA00022496"/>
    </source>
</evidence>
<keyword evidence="20" id="KW-1185">Reference proteome</keyword>
<evidence type="ECO:0000313" key="19">
    <source>
        <dbReference type="EMBL" id="OZI31041.1"/>
    </source>
</evidence>
<gene>
    <name evidence="19" type="ORF">CAL29_24150</name>
</gene>
<dbReference type="InterPro" id="IPR010105">
    <property type="entry name" value="TonB_sidphr_rcpt"/>
</dbReference>
<keyword evidence="3 14" id="KW-0813">Transport</keyword>
<proteinExistence type="inferred from homology"/>
<feature type="region of interest" description="Disordered" evidence="17">
    <location>
        <begin position="1"/>
        <end position="20"/>
    </location>
</feature>
<dbReference type="InterPro" id="IPR000531">
    <property type="entry name" value="Beta-barrel_TonB"/>
</dbReference>
<evidence type="ECO:0000256" key="12">
    <source>
        <dbReference type="ARBA" id="ARBA00023170"/>
    </source>
</evidence>
<dbReference type="SUPFAM" id="SSF56935">
    <property type="entry name" value="Porins"/>
    <property type="match status" value="1"/>
</dbReference>
<evidence type="ECO:0000259" key="18">
    <source>
        <dbReference type="SMART" id="SM00965"/>
    </source>
</evidence>
<keyword evidence="4 14" id="KW-1134">Transmembrane beta strand</keyword>
<dbReference type="GO" id="GO:0038023">
    <property type="term" value="F:signaling receptor activity"/>
    <property type="evidence" value="ECO:0007669"/>
    <property type="project" value="InterPro"/>
</dbReference>
<dbReference type="PROSITE" id="PS01156">
    <property type="entry name" value="TONB_DEPENDENT_REC_2"/>
    <property type="match status" value="1"/>
</dbReference>
<dbReference type="InterPro" id="IPR010917">
    <property type="entry name" value="TonB_rcpt_CS"/>
</dbReference>
<evidence type="ECO:0000256" key="15">
    <source>
        <dbReference type="PROSITE-ProRule" id="PRU10144"/>
    </source>
</evidence>
<dbReference type="InterPro" id="IPR012910">
    <property type="entry name" value="Plug_dom"/>
</dbReference>
<evidence type="ECO:0000256" key="13">
    <source>
        <dbReference type="ARBA" id="ARBA00023237"/>
    </source>
</evidence>
<dbReference type="NCBIfam" id="TIGR01783">
    <property type="entry name" value="TonB-siderophor"/>
    <property type="match status" value="1"/>
</dbReference>
<keyword evidence="11 14" id="KW-0472">Membrane</keyword>
<comment type="similarity">
    <text evidence="2 14 16">Belongs to the TonB-dependent receptor family.</text>
</comment>
<dbReference type="PROSITE" id="PS52016">
    <property type="entry name" value="TONB_DEPENDENT_REC_3"/>
    <property type="match status" value="1"/>
</dbReference>
<evidence type="ECO:0000256" key="16">
    <source>
        <dbReference type="RuleBase" id="RU003357"/>
    </source>
</evidence>
<dbReference type="AlphaFoldDB" id="A0A261S1M2"/>
<dbReference type="Gene3D" id="3.55.50.30">
    <property type="match status" value="1"/>
</dbReference>
<dbReference type="GO" id="GO:0015344">
    <property type="term" value="F:siderophore uptake transmembrane transporter activity"/>
    <property type="evidence" value="ECO:0007669"/>
    <property type="project" value="TreeGrafter"/>
</dbReference>
<name>A0A261S1M2_9BORD</name>
<feature type="domain" description="Secretin/TonB short N-terminal" evidence="18">
    <location>
        <begin position="104"/>
        <end position="155"/>
    </location>
</feature>
<evidence type="ECO:0000313" key="20">
    <source>
        <dbReference type="Proteomes" id="UP000216020"/>
    </source>
</evidence>
<evidence type="ECO:0000256" key="8">
    <source>
        <dbReference type="ARBA" id="ARBA00023004"/>
    </source>
</evidence>
<accession>A0A261S1M2</accession>
<dbReference type="InterPro" id="IPR036942">
    <property type="entry name" value="Beta-barrel_TonB_sf"/>
</dbReference>
<evidence type="ECO:0000256" key="6">
    <source>
        <dbReference type="ARBA" id="ARBA00022692"/>
    </source>
</evidence>
<dbReference type="GO" id="GO:0009279">
    <property type="term" value="C:cell outer membrane"/>
    <property type="evidence" value="ECO:0007669"/>
    <property type="project" value="UniProtKB-SubCell"/>
</dbReference>
<dbReference type="Pfam" id="PF07660">
    <property type="entry name" value="STN"/>
    <property type="match status" value="1"/>
</dbReference>
<keyword evidence="13 14" id="KW-0998">Cell outer membrane</keyword>
<reference evidence="20" key="1">
    <citation type="submission" date="2017-05" db="EMBL/GenBank/DDBJ databases">
        <title>Complete and WGS of Bordetella genogroups.</title>
        <authorList>
            <person name="Spilker T."/>
            <person name="Lipuma J."/>
        </authorList>
    </citation>
    <scope>NUCLEOTIDE SEQUENCE [LARGE SCALE GENOMIC DNA]</scope>
    <source>
        <strain evidence="20">AU16122</strain>
    </source>
</reference>
<dbReference type="Pfam" id="PF07715">
    <property type="entry name" value="Plug"/>
    <property type="match status" value="1"/>
</dbReference>
<dbReference type="EMBL" id="NEVM01000005">
    <property type="protein sequence ID" value="OZI31041.1"/>
    <property type="molecule type" value="Genomic_DNA"/>
</dbReference>
<evidence type="ECO:0000256" key="1">
    <source>
        <dbReference type="ARBA" id="ARBA00004571"/>
    </source>
</evidence>
<keyword evidence="12" id="KW-0675">Receptor</keyword>
<dbReference type="CDD" id="cd01347">
    <property type="entry name" value="ligand_gated_channel"/>
    <property type="match status" value="1"/>
</dbReference>
<keyword evidence="10 16" id="KW-0798">TonB box</keyword>
<protein>
    <recommendedName>
        <fullName evidence="18">Secretin/TonB short N-terminal domain-containing protein</fullName>
    </recommendedName>
</protein>
<feature type="short sequence motif" description="TonB C-terminal box" evidence="15">
    <location>
        <begin position="832"/>
        <end position="849"/>
    </location>
</feature>
<evidence type="ECO:0000256" key="2">
    <source>
        <dbReference type="ARBA" id="ARBA00009810"/>
    </source>
</evidence>
<evidence type="ECO:0000256" key="14">
    <source>
        <dbReference type="PROSITE-ProRule" id="PRU01360"/>
    </source>
</evidence>
<sequence length="849" mass="90681">MDRSFSKINRARGTPSVMSRHPVRIARQTASIAYSSSFRPTSMARAVQMAFIGGILTVAAWQPQARAQAAAPQPGQAAAKTRHYDISAGPLSTVLARFASESGILLAAAGQLTQGKNSPGVRGTLDIQAALNALLADTGLEAVQDKAGTYVLRPLPADATRGAVTTLPTVSVTGAATSSELLPAYAGGQVATGGQVGMLGARSVMDTPFNVTNYTSKRIEDQQARTIADVVADDPSVRSTGVVGRNLDNFMVRGFSLSNSDIFYNGLPGVLPHDMVSADYAERVEILKGASALLYGIESDGSIGGAINVVPKHATDDPITRITASYVSKADFGTHLDYGRRFGENKEWGIRFNGTIMGGDTAIDNGSEHHGNAVLGVDYRGDRFRFSLDGGYQETREAGQVGFIFPAYGSSFDLPRPPKGADATFPDWTRGRSRDTFGMARAEYDLTDNWTAYAAVGGRHNTGSRLIPYEQINDSAGSVSVNPAAASWAYDTFSSQAGIRGAFDTGPVKHAVSLAANYANYRGHFGQTVFPAQTGSLYDPDAISSPAGYQYKAPLSAVTHHTSVALADTLSILDGRAQLTLGERHQQIRTTNYNTTTGAVSGRYDKGVWTPAVGLVVKPWENVSLYANYIEGLQAGTTVGSTYANAGEVLPPYVSKQYETGVKVDWGRFTTTASVFQITQPSGSVSPTTNIYSANGEQRNRGVELNVFGEVTSGVRLLGGVAFTDARLTRTTSSLTQGNKAAGVPDVQANLSGEWDLPFIRGLTLTGRVVYTSSQYVDSTNQEQQSIPAWTRFDLGARYVWERPGGKPITFRADVINVANRNYWAAYTFNSNLVTGAPRTIMLSATYEF</sequence>
<dbReference type="SMART" id="SM00965">
    <property type="entry name" value="STN"/>
    <property type="match status" value="1"/>
</dbReference>
<dbReference type="PANTHER" id="PTHR32552">
    <property type="entry name" value="FERRICHROME IRON RECEPTOR-RELATED"/>
    <property type="match status" value="1"/>
</dbReference>
<dbReference type="Gene3D" id="2.40.170.20">
    <property type="entry name" value="TonB-dependent receptor, beta-barrel domain"/>
    <property type="match status" value="1"/>
</dbReference>
<evidence type="ECO:0000256" key="9">
    <source>
        <dbReference type="ARBA" id="ARBA00023065"/>
    </source>
</evidence>
<comment type="caution">
    <text evidence="19">The sequence shown here is derived from an EMBL/GenBank/DDBJ whole genome shotgun (WGS) entry which is preliminary data.</text>
</comment>
<dbReference type="PANTHER" id="PTHR32552:SF82">
    <property type="entry name" value="FCUA PROTEIN"/>
    <property type="match status" value="1"/>
</dbReference>
<keyword evidence="5" id="KW-0410">Iron transport</keyword>
<evidence type="ECO:0000256" key="4">
    <source>
        <dbReference type="ARBA" id="ARBA00022452"/>
    </source>
</evidence>
<comment type="subcellular location">
    <subcellularLocation>
        <location evidence="1 14">Cell outer membrane</location>
        <topology evidence="1 14">Multi-pass membrane protein</topology>
    </subcellularLocation>
</comment>
<evidence type="ECO:0000256" key="17">
    <source>
        <dbReference type="SAM" id="MobiDB-lite"/>
    </source>
</evidence>
<dbReference type="GO" id="GO:0015891">
    <property type="term" value="P:siderophore transport"/>
    <property type="evidence" value="ECO:0007669"/>
    <property type="project" value="InterPro"/>
</dbReference>
<keyword evidence="7" id="KW-0732">Signal</keyword>
<evidence type="ECO:0000256" key="7">
    <source>
        <dbReference type="ARBA" id="ARBA00022729"/>
    </source>
</evidence>
<dbReference type="InterPro" id="IPR011662">
    <property type="entry name" value="Secretin/TonB_short_N"/>
</dbReference>
<evidence type="ECO:0000256" key="11">
    <source>
        <dbReference type="ARBA" id="ARBA00023136"/>
    </source>
</evidence>